<dbReference type="GO" id="GO:0005886">
    <property type="term" value="C:plasma membrane"/>
    <property type="evidence" value="ECO:0007669"/>
    <property type="project" value="TreeGrafter"/>
</dbReference>
<gene>
    <name evidence="2" type="ORF">MM817_01180</name>
</gene>
<evidence type="ECO:0000313" key="2">
    <source>
        <dbReference type="EMBL" id="MCI0182911.1"/>
    </source>
</evidence>
<dbReference type="InterPro" id="IPR003018">
    <property type="entry name" value="GAF"/>
</dbReference>
<dbReference type="NCBIfam" id="TIGR00254">
    <property type="entry name" value="GGDEF"/>
    <property type="match status" value="1"/>
</dbReference>
<dbReference type="Gene3D" id="3.30.450.40">
    <property type="match status" value="1"/>
</dbReference>
<dbReference type="Proteomes" id="UP001139263">
    <property type="component" value="Unassembled WGS sequence"/>
</dbReference>
<evidence type="ECO:0000259" key="1">
    <source>
        <dbReference type="PROSITE" id="PS50887"/>
    </source>
</evidence>
<dbReference type="SUPFAM" id="SSF55781">
    <property type="entry name" value="GAF domain-like"/>
    <property type="match status" value="1"/>
</dbReference>
<keyword evidence="3" id="KW-1185">Reference proteome</keyword>
<dbReference type="PANTHER" id="PTHR45138">
    <property type="entry name" value="REGULATORY COMPONENTS OF SENSORY TRANSDUCTION SYSTEM"/>
    <property type="match status" value="1"/>
</dbReference>
<dbReference type="Gene3D" id="3.30.70.270">
    <property type="match status" value="1"/>
</dbReference>
<dbReference type="InterPro" id="IPR043128">
    <property type="entry name" value="Rev_trsase/Diguanyl_cyclase"/>
</dbReference>
<comment type="caution">
    <text evidence="2">The sequence shown here is derived from an EMBL/GenBank/DDBJ whole genome shotgun (WGS) entry which is preliminary data.</text>
</comment>
<dbReference type="EMBL" id="JALBUF010000002">
    <property type="protein sequence ID" value="MCI0182911.1"/>
    <property type="molecule type" value="Genomic_DNA"/>
</dbReference>
<dbReference type="SMART" id="SM00267">
    <property type="entry name" value="GGDEF"/>
    <property type="match status" value="1"/>
</dbReference>
<dbReference type="InterPro" id="IPR050469">
    <property type="entry name" value="Diguanylate_Cyclase"/>
</dbReference>
<reference evidence="2" key="1">
    <citation type="submission" date="2022-03" db="EMBL/GenBank/DDBJ databases">
        <title>Draft Genome Sequence of Firmicute Strain S0AB, a Heterotrophic Iron/Sulfur-Oxidizing Extreme Acidophile.</title>
        <authorList>
            <person name="Vergara E."/>
            <person name="Pakostova E."/>
            <person name="Johnson D.B."/>
            <person name="Holmes D.S."/>
        </authorList>
    </citation>
    <scope>NUCLEOTIDE SEQUENCE</scope>
    <source>
        <strain evidence="2">S0AB</strain>
    </source>
</reference>
<sequence length="350" mass="39635">MLEKSALEQEMIRLRAINQLLHATRNSLQTSDILTAVRDQIYPLVAFDRIGILLAEPKGKYCIVHELVTKDGLSCSAPGDIMQIEGTAIEWVFREQQTHINQNLAQQQEFLEDPFLYEQSIQAILRIPLCRSEETFGIITVKSTEPHHFTPEDIALLEDVAAHLSASLYTLKVLMELKLQATTDGLTGVFNRRALHMIHDRESLISFMDTFVIEHAVDYVDNAAVLMIDIDEFKLYNDTYGHDQGDQRLIAFTQILRYSTPGHQLIFRYGGDEFIILLPNASKIDAHNMSTKIRQSALKTGDHKGAPISVSIGVTHAPWAEFSNLVRSADEAMYVHKRKRQVVTTDVEFS</sequence>
<name>A0A9X1V760_9BACL</name>
<dbReference type="GO" id="GO:0043709">
    <property type="term" value="P:cell adhesion involved in single-species biofilm formation"/>
    <property type="evidence" value="ECO:0007669"/>
    <property type="project" value="TreeGrafter"/>
</dbReference>
<dbReference type="Pfam" id="PF00990">
    <property type="entry name" value="GGDEF"/>
    <property type="match status" value="1"/>
</dbReference>
<dbReference type="GO" id="GO:0052621">
    <property type="term" value="F:diguanylate cyclase activity"/>
    <property type="evidence" value="ECO:0007669"/>
    <property type="project" value="TreeGrafter"/>
</dbReference>
<dbReference type="InterPro" id="IPR029016">
    <property type="entry name" value="GAF-like_dom_sf"/>
</dbReference>
<proteinExistence type="predicted"/>
<dbReference type="PROSITE" id="PS50887">
    <property type="entry name" value="GGDEF"/>
    <property type="match status" value="1"/>
</dbReference>
<dbReference type="CDD" id="cd01949">
    <property type="entry name" value="GGDEF"/>
    <property type="match status" value="1"/>
</dbReference>
<dbReference type="SMART" id="SM00065">
    <property type="entry name" value="GAF"/>
    <property type="match status" value="1"/>
</dbReference>
<dbReference type="RefSeq" id="WP_241712507.1">
    <property type="nucleotide sequence ID" value="NZ_JALBUF010000002.1"/>
</dbReference>
<dbReference type="PANTHER" id="PTHR45138:SF9">
    <property type="entry name" value="DIGUANYLATE CYCLASE DGCM-RELATED"/>
    <property type="match status" value="1"/>
</dbReference>
<dbReference type="SUPFAM" id="SSF55073">
    <property type="entry name" value="Nucleotide cyclase"/>
    <property type="match status" value="1"/>
</dbReference>
<feature type="domain" description="GGDEF" evidence="1">
    <location>
        <begin position="221"/>
        <end position="347"/>
    </location>
</feature>
<dbReference type="InterPro" id="IPR029787">
    <property type="entry name" value="Nucleotide_cyclase"/>
</dbReference>
<dbReference type="GO" id="GO:1902201">
    <property type="term" value="P:negative regulation of bacterial-type flagellum-dependent cell motility"/>
    <property type="evidence" value="ECO:0007669"/>
    <property type="project" value="TreeGrafter"/>
</dbReference>
<dbReference type="AlphaFoldDB" id="A0A9X1V760"/>
<organism evidence="2 3">
    <name type="scientific">Sulfoacidibacillus ferrooxidans</name>
    <dbReference type="NCBI Taxonomy" id="2005001"/>
    <lineage>
        <taxon>Bacteria</taxon>
        <taxon>Bacillati</taxon>
        <taxon>Bacillota</taxon>
        <taxon>Bacilli</taxon>
        <taxon>Bacillales</taxon>
        <taxon>Alicyclobacillaceae</taxon>
        <taxon>Sulfoacidibacillus</taxon>
    </lineage>
</organism>
<evidence type="ECO:0000313" key="3">
    <source>
        <dbReference type="Proteomes" id="UP001139263"/>
    </source>
</evidence>
<dbReference type="InterPro" id="IPR000160">
    <property type="entry name" value="GGDEF_dom"/>
</dbReference>
<protein>
    <recommendedName>
        <fullName evidence="1">GGDEF domain-containing protein</fullName>
    </recommendedName>
</protein>
<dbReference type="Pfam" id="PF01590">
    <property type="entry name" value="GAF"/>
    <property type="match status" value="1"/>
</dbReference>
<accession>A0A9X1V760</accession>